<evidence type="ECO:0000313" key="7">
    <source>
        <dbReference type="Proteomes" id="UP000032874"/>
    </source>
</evidence>
<evidence type="ECO:0000259" key="4">
    <source>
        <dbReference type="PROSITE" id="PS50042"/>
    </source>
</evidence>
<evidence type="ECO:0000256" key="3">
    <source>
        <dbReference type="ARBA" id="ARBA00023163"/>
    </source>
</evidence>
<evidence type="ECO:0000256" key="1">
    <source>
        <dbReference type="ARBA" id="ARBA00023015"/>
    </source>
</evidence>
<evidence type="ECO:0000313" key="6">
    <source>
        <dbReference type="EMBL" id="KFX07849.1"/>
    </source>
</evidence>
<dbReference type="PROSITE" id="PS50042">
    <property type="entry name" value="CNMP_BINDING_3"/>
    <property type="match status" value="1"/>
</dbReference>
<dbReference type="PANTHER" id="PTHR24567">
    <property type="entry name" value="CRP FAMILY TRANSCRIPTIONAL REGULATORY PROTEIN"/>
    <property type="match status" value="1"/>
</dbReference>
<proteinExistence type="predicted"/>
<dbReference type="InterPro" id="IPR018490">
    <property type="entry name" value="cNMP-bd_dom_sf"/>
</dbReference>
<dbReference type="PANTHER" id="PTHR24567:SF74">
    <property type="entry name" value="HTH-TYPE TRANSCRIPTIONAL REGULATOR ARCR"/>
    <property type="match status" value="1"/>
</dbReference>
<dbReference type="AlphaFoldDB" id="A0A093S4T7"/>
<dbReference type="STRING" id="55207.KP22_07085"/>
<feature type="domain" description="HTH crp-type" evidence="5">
    <location>
        <begin position="157"/>
        <end position="225"/>
    </location>
</feature>
<dbReference type="GO" id="GO:0003700">
    <property type="term" value="F:DNA-binding transcription factor activity"/>
    <property type="evidence" value="ECO:0007669"/>
    <property type="project" value="TreeGrafter"/>
</dbReference>
<dbReference type="GO" id="GO:0003677">
    <property type="term" value="F:DNA binding"/>
    <property type="evidence" value="ECO:0007669"/>
    <property type="project" value="UniProtKB-KW"/>
</dbReference>
<dbReference type="InterPro" id="IPR012318">
    <property type="entry name" value="HTH_CRP"/>
</dbReference>
<dbReference type="Pfam" id="PF00027">
    <property type="entry name" value="cNMP_binding"/>
    <property type="match status" value="1"/>
</dbReference>
<evidence type="ECO:0000256" key="2">
    <source>
        <dbReference type="ARBA" id="ARBA00023125"/>
    </source>
</evidence>
<dbReference type="PROSITE" id="PS51063">
    <property type="entry name" value="HTH_CRP_2"/>
    <property type="match status" value="1"/>
</dbReference>
<keyword evidence="2" id="KW-0238">DNA-binding</keyword>
<dbReference type="Proteomes" id="UP000032874">
    <property type="component" value="Unassembled WGS sequence"/>
</dbReference>
<dbReference type="SMART" id="SM00419">
    <property type="entry name" value="HTH_CRP"/>
    <property type="match status" value="1"/>
</dbReference>
<name>A0A093S4T7_9GAMM</name>
<dbReference type="Gene3D" id="2.60.120.10">
    <property type="entry name" value="Jelly Rolls"/>
    <property type="match status" value="1"/>
</dbReference>
<dbReference type="RefSeq" id="WP_039323219.1">
    <property type="nucleotide sequence ID" value="NZ_JQHM01000001.1"/>
</dbReference>
<dbReference type="SMART" id="SM00100">
    <property type="entry name" value="cNMP"/>
    <property type="match status" value="1"/>
</dbReference>
<dbReference type="Gene3D" id="1.10.10.10">
    <property type="entry name" value="Winged helix-like DNA-binding domain superfamily/Winged helix DNA-binding domain"/>
    <property type="match status" value="1"/>
</dbReference>
<dbReference type="SUPFAM" id="SSF51206">
    <property type="entry name" value="cAMP-binding domain-like"/>
    <property type="match status" value="1"/>
</dbReference>
<dbReference type="InterPro" id="IPR000595">
    <property type="entry name" value="cNMP-bd_dom"/>
</dbReference>
<keyword evidence="1" id="KW-0805">Transcription regulation</keyword>
<dbReference type="InterPro" id="IPR036390">
    <property type="entry name" value="WH_DNA-bd_sf"/>
</dbReference>
<comment type="caution">
    <text evidence="6">The sequence shown here is derived from an EMBL/GenBank/DDBJ whole genome shotgun (WGS) entry which is preliminary data.</text>
</comment>
<dbReference type="Pfam" id="PF13545">
    <property type="entry name" value="HTH_Crp_2"/>
    <property type="match status" value="1"/>
</dbReference>
<dbReference type="EMBL" id="JQHM01000001">
    <property type="protein sequence ID" value="KFX07849.1"/>
    <property type="molecule type" value="Genomic_DNA"/>
</dbReference>
<dbReference type="eggNOG" id="COG0664">
    <property type="taxonomic scope" value="Bacteria"/>
</dbReference>
<dbReference type="InterPro" id="IPR050397">
    <property type="entry name" value="Env_Response_Regulators"/>
</dbReference>
<accession>A0A093S4T7</accession>
<evidence type="ECO:0000259" key="5">
    <source>
        <dbReference type="PROSITE" id="PS51063"/>
    </source>
</evidence>
<organism evidence="6 7">
    <name type="scientific">Pectobacterium betavasculorum</name>
    <dbReference type="NCBI Taxonomy" id="55207"/>
    <lineage>
        <taxon>Bacteria</taxon>
        <taxon>Pseudomonadati</taxon>
        <taxon>Pseudomonadota</taxon>
        <taxon>Gammaproteobacteria</taxon>
        <taxon>Enterobacterales</taxon>
        <taxon>Pectobacteriaceae</taxon>
        <taxon>Pectobacterium</taxon>
    </lineage>
</organism>
<dbReference type="InterPro" id="IPR014710">
    <property type="entry name" value="RmlC-like_jellyroll"/>
</dbReference>
<keyword evidence="3" id="KW-0804">Transcription</keyword>
<dbReference type="CDD" id="cd00038">
    <property type="entry name" value="CAP_ED"/>
    <property type="match status" value="1"/>
</dbReference>
<dbReference type="InterPro" id="IPR036388">
    <property type="entry name" value="WH-like_DNA-bd_sf"/>
</dbReference>
<gene>
    <name evidence="6" type="ORF">KP22_07085</name>
</gene>
<reference evidence="6 7" key="1">
    <citation type="submission" date="2014-08" db="EMBL/GenBank/DDBJ databases">
        <title>Genome sequences of NCPPB Pectobacterium isolates.</title>
        <authorList>
            <person name="Glover R.H."/>
            <person name="Sapp M."/>
            <person name="Elphinstone J."/>
        </authorList>
    </citation>
    <scope>NUCLEOTIDE SEQUENCE [LARGE SCALE GENOMIC DNA]</scope>
    <source>
        <strain evidence="6 7">NCPPB 2795</strain>
    </source>
</reference>
<dbReference type="SUPFAM" id="SSF46785">
    <property type="entry name" value="Winged helix' DNA-binding domain"/>
    <property type="match status" value="1"/>
</dbReference>
<sequence length="238" mass="27601">MTFVKKALSPDEYGDVLFQHDWMRGEPSDVVCELLAKSERLFFRQDDVLFREGDKMQHCLLVETGKLQAFRHTYGGDEKIFGQFECGEFVAIAAVFMDHGRFPMNIRALSDGHTLMIPRQDIHQFCLQRPELALRLLNYLGKKLYSTINQIDWLTSSSAPQRLADYLLRQHHIQQTQHLTLPVSRGQLATSLGMRGETLSRLMSDWKRQGHITYRGHQVELCDLNYLKELAAEARRTF</sequence>
<protein>
    <submittedName>
        <fullName evidence="6">Crp/Fnr family transcriptional regulator</fullName>
    </submittedName>
</protein>
<feature type="domain" description="Cyclic nucleotide-binding" evidence="4">
    <location>
        <begin position="22"/>
        <end position="143"/>
    </location>
</feature>
<dbReference type="GO" id="GO:0005829">
    <property type="term" value="C:cytosol"/>
    <property type="evidence" value="ECO:0007669"/>
    <property type="project" value="TreeGrafter"/>
</dbReference>